<organism evidence="3 4">
    <name type="scientific">Phyllachora maydis</name>
    <dbReference type="NCBI Taxonomy" id="1825666"/>
    <lineage>
        <taxon>Eukaryota</taxon>
        <taxon>Fungi</taxon>
        <taxon>Dikarya</taxon>
        <taxon>Ascomycota</taxon>
        <taxon>Pezizomycotina</taxon>
        <taxon>Sordariomycetes</taxon>
        <taxon>Sordariomycetidae</taxon>
        <taxon>Phyllachorales</taxon>
        <taxon>Phyllachoraceae</taxon>
        <taxon>Phyllachora</taxon>
    </lineage>
</organism>
<feature type="compositionally biased region" description="Basic and acidic residues" evidence="1">
    <location>
        <begin position="144"/>
        <end position="153"/>
    </location>
</feature>
<name>A0AAD9MC23_9PEZI</name>
<sequence>MASLAALLQLQFPYIWATNVALRLEIEDCYIITSITTKETAIGAITIVPIAPSSSTPSTINAAIISAPPSTNRNRIYLYILGGEGRKSFPPSFDYLFNGLTTKRTRTREPILWDFYSPCVQVPSVKLKYPTWRHKSKRSSGQRNRREPPALDRQRMIVAGSTRRLCLE</sequence>
<protein>
    <submittedName>
        <fullName evidence="3">Uncharacterized protein</fullName>
    </submittedName>
</protein>
<accession>A0AAD9MC23</accession>
<proteinExistence type="predicted"/>
<gene>
    <name evidence="3" type="ORF">P8C59_005241</name>
</gene>
<keyword evidence="2" id="KW-0732">Signal</keyword>
<keyword evidence="4" id="KW-1185">Reference proteome</keyword>
<feature type="signal peptide" evidence="2">
    <location>
        <begin position="1"/>
        <end position="17"/>
    </location>
</feature>
<dbReference type="Proteomes" id="UP001217918">
    <property type="component" value="Unassembled WGS sequence"/>
</dbReference>
<dbReference type="EMBL" id="JAQQPM010000004">
    <property type="protein sequence ID" value="KAK2070772.1"/>
    <property type="molecule type" value="Genomic_DNA"/>
</dbReference>
<dbReference type="AlphaFoldDB" id="A0AAD9MC23"/>
<evidence type="ECO:0000256" key="1">
    <source>
        <dbReference type="SAM" id="MobiDB-lite"/>
    </source>
</evidence>
<evidence type="ECO:0000313" key="3">
    <source>
        <dbReference type="EMBL" id="KAK2070772.1"/>
    </source>
</evidence>
<feature type="chain" id="PRO_5041967242" evidence="2">
    <location>
        <begin position="18"/>
        <end position="168"/>
    </location>
</feature>
<feature type="region of interest" description="Disordered" evidence="1">
    <location>
        <begin position="133"/>
        <end position="153"/>
    </location>
</feature>
<reference evidence="3" key="1">
    <citation type="journal article" date="2023" name="Mol. Plant Microbe Interact.">
        <title>Elucidating the Obligate Nature and Biological Capacity of an Invasive Fungal Corn Pathogen.</title>
        <authorList>
            <person name="MacCready J.S."/>
            <person name="Roggenkamp E.M."/>
            <person name="Gdanetz K."/>
            <person name="Chilvers M.I."/>
        </authorList>
    </citation>
    <scope>NUCLEOTIDE SEQUENCE</scope>
    <source>
        <strain evidence="3">PM02</strain>
    </source>
</reference>
<evidence type="ECO:0000313" key="4">
    <source>
        <dbReference type="Proteomes" id="UP001217918"/>
    </source>
</evidence>
<evidence type="ECO:0000256" key="2">
    <source>
        <dbReference type="SAM" id="SignalP"/>
    </source>
</evidence>
<comment type="caution">
    <text evidence="3">The sequence shown here is derived from an EMBL/GenBank/DDBJ whole genome shotgun (WGS) entry which is preliminary data.</text>
</comment>